<dbReference type="InterPro" id="IPR029063">
    <property type="entry name" value="SAM-dependent_MTases_sf"/>
</dbReference>
<protein>
    <submittedName>
        <fullName evidence="5">Class I SAM-dependent methyltransferase</fullName>
    </submittedName>
</protein>
<sequence>MTHNFTDIRQEEAFYHTTHYQNFTIDSLDSWLGYPVKGLVNLGLKLADSAETMSFLDLGCGVGRNAIPIVQASRSATLKIDCVDILPTAIDQFSQYAQDNHLLKSFNFYTSDISEFEFANKAYEYIFSVSTLEHLKNIEQLEKTLTAIKKATKKAGYVYLVINSAVTERLIEQQQEISPFLEINLSTVQMMTLLTSVFNDWTIKHSETKDLSFEIERSIGRTEMTTKAITFIAQKRQ</sequence>
<name>A0A940P339_9ENTE</name>
<feature type="domain" description="Methyltransferase" evidence="4">
    <location>
        <begin position="56"/>
        <end position="156"/>
    </location>
</feature>
<keyword evidence="6" id="KW-1185">Reference proteome</keyword>
<dbReference type="PANTHER" id="PTHR43464">
    <property type="entry name" value="METHYLTRANSFERASE"/>
    <property type="match status" value="1"/>
</dbReference>
<dbReference type="InterPro" id="IPR041698">
    <property type="entry name" value="Methyltransf_25"/>
</dbReference>
<dbReference type="GO" id="GO:0008168">
    <property type="term" value="F:methyltransferase activity"/>
    <property type="evidence" value="ECO:0007669"/>
    <property type="project" value="UniProtKB-KW"/>
</dbReference>
<reference evidence="5" key="1">
    <citation type="submission" date="2020-12" db="EMBL/GenBank/DDBJ databases">
        <title>Vagococcus allomyrinae sp. nov. and Enterococcus lavae sp. nov., isolated from the larvae of Allomyrina dichotoma.</title>
        <authorList>
            <person name="Lee S.D."/>
        </authorList>
    </citation>
    <scope>NUCLEOTIDE SEQUENCE</scope>
    <source>
        <strain evidence="5">BWB3-3</strain>
    </source>
</reference>
<dbReference type="Proteomes" id="UP000674938">
    <property type="component" value="Unassembled WGS sequence"/>
</dbReference>
<organism evidence="5 6">
    <name type="scientific">Vagococcus allomyrinae</name>
    <dbReference type="NCBI Taxonomy" id="2794353"/>
    <lineage>
        <taxon>Bacteria</taxon>
        <taxon>Bacillati</taxon>
        <taxon>Bacillota</taxon>
        <taxon>Bacilli</taxon>
        <taxon>Lactobacillales</taxon>
        <taxon>Enterococcaceae</taxon>
        <taxon>Vagococcus</taxon>
    </lineage>
</organism>
<dbReference type="AlphaFoldDB" id="A0A940P339"/>
<dbReference type="Gene3D" id="3.40.50.150">
    <property type="entry name" value="Vaccinia Virus protein VP39"/>
    <property type="match status" value="1"/>
</dbReference>
<keyword evidence="2" id="KW-0808">Transferase</keyword>
<gene>
    <name evidence="5" type="ORF">I6N95_06310</name>
</gene>
<evidence type="ECO:0000256" key="2">
    <source>
        <dbReference type="ARBA" id="ARBA00022679"/>
    </source>
</evidence>
<dbReference type="Pfam" id="PF13649">
    <property type="entry name" value="Methyltransf_25"/>
    <property type="match status" value="1"/>
</dbReference>
<evidence type="ECO:0000256" key="3">
    <source>
        <dbReference type="ARBA" id="ARBA00022691"/>
    </source>
</evidence>
<accession>A0A940P339</accession>
<dbReference type="PANTHER" id="PTHR43464:SF19">
    <property type="entry name" value="UBIQUINONE BIOSYNTHESIS O-METHYLTRANSFERASE, MITOCHONDRIAL"/>
    <property type="match status" value="1"/>
</dbReference>
<proteinExistence type="predicted"/>
<comment type="caution">
    <text evidence="5">The sequence shown here is derived from an EMBL/GenBank/DDBJ whole genome shotgun (WGS) entry which is preliminary data.</text>
</comment>
<keyword evidence="3" id="KW-0949">S-adenosyl-L-methionine</keyword>
<dbReference type="RefSeq" id="WP_209525760.1">
    <property type="nucleotide sequence ID" value="NZ_JAEEGA010000003.1"/>
</dbReference>
<dbReference type="CDD" id="cd02440">
    <property type="entry name" value="AdoMet_MTases"/>
    <property type="match status" value="1"/>
</dbReference>
<dbReference type="SUPFAM" id="SSF53335">
    <property type="entry name" value="S-adenosyl-L-methionine-dependent methyltransferases"/>
    <property type="match status" value="1"/>
</dbReference>
<evidence type="ECO:0000256" key="1">
    <source>
        <dbReference type="ARBA" id="ARBA00022603"/>
    </source>
</evidence>
<evidence type="ECO:0000313" key="5">
    <source>
        <dbReference type="EMBL" id="MBP1040609.1"/>
    </source>
</evidence>
<dbReference type="EMBL" id="JAEEGA010000003">
    <property type="protein sequence ID" value="MBP1040609.1"/>
    <property type="molecule type" value="Genomic_DNA"/>
</dbReference>
<keyword evidence="1 5" id="KW-0489">Methyltransferase</keyword>
<evidence type="ECO:0000259" key="4">
    <source>
        <dbReference type="Pfam" id="PF13649"/>
    </source>
</evidence>
<dbReference type="GO" id="GO:0032259">
    <property type="term" value="P:methylation"/>
    <property type="evidence" value="ECO:0007669"/>
    <property type="project" value="UniProtKB-KW"/>
</dbReference>
<evidence type="ECO:0000313" key="6">
    <source>
        <dbReference type="Proteomes" id="UP000674938"/>
    </source>
</evidence>